<name>A0A8H4B452_GIGMA</name>
<organism evidence="1 2">
    <name type="scientific">Gigaspora margarita</name>
    <dbReference type="NCBI Taxonomy" id="4874"/>
    <lineage>
        <taxon>Eukaryota</taxon>
        <taxon>Fungi</taxon>
        <taxon>Fungi incertae sedis</taxon>
        <taxon>Mucoromycota</taxon>
        <taxon>Glomeromycotina</taxon>
        <taxon>Glomeromycetes</taxon>
        <taxon>Diversisporales</taxon>
        <taxon>Gigasporaceae</taxon>
        <taxon>Gigaspora</taxon>
    </lineage>
</organism>
<dbReference type="OrthoDB" id="2408290at2759"/>
<dbReference type="EMBL" id="WTPW01000024">
    <property type="protein sequence ID" value="KAF0558055.1"/>
    <property type="molecule type" value="Genomic_DNA"/>
</dbReference>
<keyword evidence="2" id="KW-1185">Reference proteome</keyword>
<proteinExistence type="predicted"/>
<accession>A0A8H4B452</accession>
<sequence>MATMDPTLVCYICDKEIKSKRGLSYHNTMVKKFNTHQSNINKLPKGIITEFKNIIVSLIHHNLPLNFKSMGKQTLSIPCPESLFYAIFLGHIHYYSSVQELINVNFIKHQHIKL</sequence>
<dbReference type="AlphaFoldDB" id="A0A8H4B452"/>
<protein>
    <submittedName>
        <fullName evidence="1">Uncharacterized protein</fullName>
    </submittedName>
</protein>
<gene>
    <name evidence="1" type="ORF">F8M41_011210</name>
</gene>
<evidence type="ECO:0000313" key="1">
    <source>
        <dbReference type="EMBL" id="KAF0558055.1"/>
    </source>
</evidence>
<comment type="caution">
    <text evidence="1">The sequence shown here is derived from an EMBL/GenBank/DDBJ whole genome shotgun (WGS) entry which is preliminary data.</text>
</comment>
<reference evidence="1 2" key="1">
    <citation type="journal article" date="2019" name="Environ. Microbiol.">
        <title>At the nexus of three kingdoms: the genome of the mycorrhizal fungus Gigaspora margarita provides insights into plant, endobacterial and fungal interactions.</title>
        <authorList>
            <person name="Venice F."/>
            <person name="Ghignone S."/>
            <person name="Salvioli di Fossalunga A."/>
            <person name="Amselem J."/>
            <person name="Novero M."/>
            <person name="Xianan X."/>
            <person name="Sedzielewska Toro K."/>
            <person name="Morin E."/>
            <person name="Lipzen A."/>
            <person name="Grigoriev I.V."/>
            <person name="Henrissat B."/>
            <person name="Martin F.M."/>
            <person name="Bonfante P."/>
        </authorList>
    </citation>
    <scope>NUCLEOTIDE SEQUENCE [LARGE SCALE GENOMIC DNA]</scope>
    <source>
        <strain evidence="1 2">BEG34</strain>
    </source>
</reference>
<dbReference type="Proteomes" id="UP000439903">
    <property type="component" value="Unassembled WGS sequence"/>
</dbReference>
<evidence type="ECO:0000313" key="2">
    <source>
        <dbReference type="Proteomes" id="UP000439903"/>
    </source>
</evidence>